<feature type="transmembrane region" description="Helical" evidence="7">
    <location>
        <begin position="234"/>
        <end position="257"/>
    </location>
</feature>
<keyword evidence="4 7" id="KW-0812">Transmembrane</keyword>
<evidence type="ECO:0000259" key="8">
    <source>
        <dbReference type="PROSITE" id="PS50928"/>
    </source>
</evidence>
<keyword evidence="2 7" id="KW-0813">Transport</keyword>
<evidence type="ECO:0000256" key="5">
    <source>
        <dbReference type="ARBA" id="ARBA00022989"/>
    </source>
</evidence>
<proteinExistence type="inferred from homology"/>
<dbReference type="eggNOG" id="COG1173">
    <property type="taxonomic scope" value="Bacteria"/>
</dbReference>
<keyword evidence="5 7" id="KW-1133">Transmembrane helix</keyword>
<dbReference type="Pfam" id="PF00528">
    <property type="entry name" value="BPD_transp_1"/>
    <property type="match status" value="1"/>
</dbReference>
<keyword evidence="6 7" id="KW-0472">Membrane</keyword>
<dbReference type="PANTHER" id="PTHR43386">
    <property type="entry name" value="OLIGOPEPTIDE TRANSPORT SYSTEM PERMEASE PROTEIN APPC"/>
    <property type="match status" value="1"/>
</dbReference>
<dbReference type="GO" id="GO:0005886">
    <property type="term" value="C:plasma membrane"/>
    <property type="evidence" value="ECO:0007669"/>
    <property type="project" value="UniProtKB-SubCell"/>
</dbReference>
<gene>
    <name evidence="9" type="ordered locus">Meso_3641</name>
</gene>
<name>Q11C65_CHESB</name>
<feature type="transmembrane region" description="Helical" evidence="7">
    <location>
        <begin position="75"/>
        <end position="97"/>
    </location>
</feature>
<protein>
    <submittedName>
        <fullName evidence="9">Binding-protein-dependent transport systems inner membrane component</fullName>
    </submittedName>
</protein>
<evidence type="ECO:0000313" key="9">
    <source>
        <dbReference type="EMBL" id="ABG65010.1"/>
    </source>
</evidence>
<dbReference type="AlphaFoldDB" id="Q11C65"/>
<reference evidence="9" key="1">
    <citation type="submission" date="2006-06" db="EMBL/GenBank/DDBJ databases">
        <title>Complete sequence of chromosome of Chelativorans sp. BNC1.</title>
        <authorList>
            <consortium name="US DOE Joint Genome Institute"/>
            <person name="Copeland A."/>
            <person name="Lucas S."/>
            <person name="Lapidus A."/>
            <person name="Barry K."/>
            <person name="Detter J.C."/>
            <person name="Glavina del Rio T."/>
            <person name="Hammon N."/>
            <person name="Israni S."/>
            <person name="Dalin E."/>
            <person name="Tice H."/>
            <person name="Pitluck S."/>
            <person name="Chertkov O."/>
            <person name="Brettin T."/>
            <person name="Bruce D."/>
            <person name="Han C."/>
            <person name="Tapia R."/>
            <person name="Gilna P."/>
            <person name="Schmutz J."/>
            <person name="Larimer F."/>
            <person name="Land M."/>
            <person name="Hauser L."/>
            <person name="Kyrpides N."/>
            <person name="Mikhailova N."/>
            <person name="Richardson P."/>
        </authorList>
    </citation>
    <scope>NUCLEOTIDE SEQUENCE</scope>
    <source>
        <strain evidence="9">BNC1</strain>
    </source>
</reference>
<evidence type="ECO:0000256" key="3">
    <source>
        <dbReference type="ARBA" id="ARBA00022475"/>
    </source>
</evidence>
<feature type="transmembrane region" description="Helical" evidence="7">
    <location>
        <begin position="193"/>
        <end position="214"/>
    </location>
</feature>
<feature type="transmembrane region" description="Helical" evidence="7">
    <location>
        <begin position="117"/>
        <end position="140"/>
    </location>
</feature>
<dbReference type="InterPro" id="IPR000515">
    <property type="entry name" value="MetI-like"/>
</dbReference>
<comment type="subcellular location">
    <subcellularLocation>
        <location evidence="1 7">Cell membrane</location>
        <topology evidence="1 7">Multi-pass membrane protein</topology>
    </subcellularLocation>
</comment>
<evidence type="ECO:0000256" key="6">
    <source>
        <dbReference type="ARBA" id="ARBA00023136"/>
    </source>
</evidence>
<dbReference type="KEGG" id="mes:Meso_3641"/>
<evidence type="ECO:0000256" key="4">
    <source>
        <dbReference type="ARBA" id="ARBA00022692"/>
    </source>
</evidence>
<dbReference type="EMBL" id="CP000390">
    <property type="protein sequence ID" value="ABG65010.1"/>
    <property type="molecule type" value="Genomic_DNA"/>
</dbReference>
<evidence type="ECO:0000256" key="2">
    <source>
        <dbReference type="ARBA" id="ARBA00022448"/>
    </source>
</evidence>
<comment type="similarity">
    <text evidence="7">Belongs to the binding-protein-dependent transport system permease family.</text>
</comment>
<sequence precursor="true">MLRLSRSPGLFLCVGLLSVCLAGALFAPFLANDPLMTTPANRLMPPGPDAWFGTDHLGRDIFARSLYGARVSLSVGFAVAMLAVGIGLTLGVLAGYWRWLDRLLMRVMDGVMAIPSILLAIALVALHEPGLGIVVIAIAIPEIPRVARLARAVILSVRELPYVEAATASGIRTPRVLLRYIMPSTYAPLMVQGTYIVASAIIIESSLSFLGAGLPPEVPTWGNMIASSRLYISTAPWTVFVPGSFLAVVIYSINLIGDALRDHLDVRMAGPG</sequence>
<keyword evidence="3" id="KW-1003">Cell membrane</keyword>
<dbReference type="PANTHER" id="PTHR43386:SF6">
    <property type="entry name" value="ABC TRANSPORTER PERMEASE PROTEIN"/>
    <property type="match status" value="1"/>
</dbReference>
<organism evidence="9">
    <name type="scientific">Chelativorans sp. (strain BNC1)</name>
    <dbReference type="NCBI Taxonomy" id="266779"/>
    <lineage>
        <taxon>Bacteria</taxon>
        <taxon>Pseudomonadati</taxon>
        <taxon>Pseudomonadota</taxon>
        <taxon>Alphaproteobacteria</taxon>
        <taxon>Hyphomicrobiales</taxon>
        <taxon>Phyllobacteriaceae</taxon>
        <taxon>Chelativorans</taxon>
    </lineage>
</organism>
<dbReference type="GO" id="GO:0055085">
    <property type="term" value="P:transmembrane transport"/>
    <property type="evidence" value="ECO:0007669"/>
    <property type="project" value="InterPro"/>
</dbReference>
<dbReference type="SUPFAM" id="SSF161098">
    <property type="entry name" value="MetI-like"/>
    <property type="match status" value="1"/>
</dbReference>
<evidence type="ECO:0000256" key="7">
    <source>
        <dbReference type="RuleBase" id="RU363032"/>
    </source>
</evidence>
<dbReference type="HOGENOM" id="CLU_028518_1_1_5"/>
<evidence type="ECO:0000256" key="1">
    <source>
        <dbReference type="ARBA" id="ARBA00004651"/>
    </source>
</evidence>
<dbReference type="OrthoDB" id="9805884at2"/>
<accession>Q11C65</accession>
<dbReference type="CDD" id="cd06261">
    <property type="entry name" value="TM_PBP2"/>
    <property type="match status" value="1"/>
</dbReference>
<dbReference type="STRING" id="266779.Meso_3641"/>
<feature type="domain" description="ABC transmembrane type-1" evidence="8">
    <location>
        <begin position="69"/>
        <end position="257"/>
    </location>
</feature>
<dbReference type="InterPro" id="IPR035906">
    <property type="entry name" value="MetI-like_sf"/>
</dbReference>
<dbReference type="InterPro" id="IPR050366">
    <property type="entry name" value="BP-dependent_transpt_permease"/>
</dbReference>
<dbReference type="Gene3D" id="1.10.3720.10">
    <property type="entry name" value="MetI-like"/>
    <property type="match status" value="1"/>
</dbReference>
<dbReference type="PROSITE" id="PS50928">
    <property type="entry name" value="ABC_TM1"/>
    <property type="match status" value="1"/>
</dbReference>